<keyword evidence="7 9" id="KW-0496">Mitochondrion</keyword>
<name>A0A8H6TSA9_MYCCL</name>
<sequence>MSTTPKPHSSEDIVGQKVRICGRFSSTSSENLGIFHNGRLIFGLGGRAVADFLVKAGVGFSAGVVLSVVLFRRRTWPISLATGFGAGAAYADCDRSFNPARIPGTRIISQLPPTTPASK</sequence>
<dbReference type="AlphaFoldDB" id="A0A8H6TSA9"/>
<evidence type="ECO:0000256" key="3">
    <source>
        <dbReference type="ARBA" id="ARBA00006792"/>
    </source>
</evidence>
<comment type="subcellular location">
    <subcellularLocation>
        <location evidence="2 9">Mitochondrion inner membrane</location>
        <topology evidence="2 9">Single-pass membrane protein</topology>
    </subcellularLocation>
</comment>
<evidence type="ECO:0000313" key="11">
    <source>
        <dbReference type="Proteomes" id="UP000613580"/>
    </source>
</evidence>
<comment type="caution">
    <text evidence="10">The sequence shown here is derived from an EMBL/GenBank/DDBJ whole genome shotgun (WGS) entry which is preliminary data.</text>
</comment>
<evidence type="ECO:0000256" key="4">
    <source>
        <dbReference type="ARBA" id="ARBA00022692"/>
    </source>
</evidence>
<keyword evidence="4 9" id="KW-0812">Transmembrane</keyword>
<dbReference type="GO" id="GO:0061617">
    <property type="term" value="C:MICOS complex"/>
    <property type="evidence" value="ECO:0007669"/>
    <property type="project" value="UniProtKB-UniRule"/>
</dbReference>
<evidence type="ECO:0000256" key="9">
    <source>
        <dbReference type="RuleBase" id="RU363011"/>
    </source>
</evidence>
<proteinExistence type="inferred from homology"/>
<reference evidence="10" key="1">
    <citation type="submission" date="2020-05" db="EMBL/GenBank/DDBJ databases">
        <title>Mycena genomes resolve the evolution of fungal bioluminescence.</title>
        <authorList>
            <person name="Tsai I.J."/>
        </authorList>
    </citation>
    <scope>NUCLEOTIDE SEQUENCE</scope>
    <source>
        <strain evidence="10">110903Hualien_Pintung</strain>
    </source>
</reference>
<comment type="similarity">
    <text evidence="3 9">Belongs to the MICOS complex subunit Mic10 family.</text>
</comment>
<dbReference type="PANTHER" id="PTHR21304">
    <property type="entry name" value="MICOS COMPLEX SUBUNIT MIC10"/>
    <property type="match status" value="1"/>
</dbReference>
<evidence type="ECO:0000256" key="5">
    <source>
        <dbReference type="ARBA" id="ARBA00022792"/>
    </source>
</evidence>
<keyword evidence="11" id="KW-1185">Reference proteome</keyword>
<comment type="subunit">
    <text evidence="9">Component of the mitochondrial contact site and cristae organizing system (MICOS) complex.</text>
</comment>
<evidence type="ECO:0000256" key="1">
    <source>
        <dbReference type="ARBA" id="ARBA00002689"/>
    </source>
</evidence>
<keyword evidence="5 9" id="KW-0999">Mitochondrion inner membrane</keyword>
<gene>
    <name evidence="10" type="ORF">HMN09_00019600</name>
</gene>
<evidence type="ECO:0000256" key="6">
    <source>
        <dbReference type="ARBA" id="ARBA00022989"/>
    </source>
</evidence>
<dbReference type="Proteomes" id="UP000613580">
    <property type="component" value="Unassembled WGS sequence"/>
</dbReference>
<dbReference type="Pfam" id="PF04418">
    <property type="entry name" value="DUF543"/>
    <property type="match status" value="1"/>
</dbReference>
<evidence type="ECO:0000313" key="10">
    <source>
        <dbReference type="EMBL" id="KAF7322416.1"/>
    </source>
</evidence>
<feature type="transmembrane region" description="Helical" evidence="9">
    <location>
        <begin position="52"/>
        <end position="71"/>
    </location>
</feature>
<keyword evidence="6 9" id="KW-1133">Transmembrane helix</keyword>
<accession>A0A8H6TSA9</accession>
<comment type="function">
    <text evidence="1 9">Component of the MICOS complex, a large protein complex of the mitochondrial inner membrane that plays crucial roles in the maintenance of crista junctions, inner membrane architecture, and formation of contact sites to the outer membrane.</text>
</comment>
<evidence type="ECO:0000256" key="2">
    <source>
        <dbReference type="ARBA" id="ARBA00004434"/>
    </source>
</evidence>
<evidence type="ECO:0000256" key="8">
    <source>
        <dbReference type="ARBA" id="ARBA00023136"/>
    </source>
</evidence>
<evidence type="ECO:0000256" key="7">
    <source>
        <dbReference type="ARBA" id="ARBA00023128"/>
    </source>
</evidence>
<dbReference type="EMBL" id="JACAZE010000001">
    <property type="protein sequence ID" value="KAF7322416.1"/>
    <property type="molecule type" value="Genomic_DNA"/>
</dbReference>
<protein>
    <recommendedName>
        <fullName evidence="9">MICOS complex subunit MIC10</fullName>
    </recommendedName>
</protein>
<keyword evidence="8 9" id="KW-0472">Membrane</keyword>
<dbReference type="InterPro" id="IPR007512">
    <property type="entry name" value="Mic10"/>
</dbReference>
<dbReference type="PANTHER" id="PTHR21304:SF0">
    <property type="entry name" value="MICOS COMPLEX SUBUNIT MIC10"/>
    <property type="match status" value="1"/>
</dbReference>
<organism evidence="10 11">
    <name type="scientific">Mycena chlorophos</name>
    <name type="common">Agaric fungus</name>
    <name type="synonym">Agaricus chlorophos</name>
    <dbReference type="NCBI Taxonomy" id="658473"/>
    <lineage>
        <taxon>Eukaryota</taxon>
        <taxon>Fungi</taxon>
        <taxon>Dikarya</taxon>
        <taxon>Basidiomycota</taxon>
        <taxon>Agaricomycotina</taxon>
        <taxon>Agaricomycetes</taxon>
        <taxon>Agaricomycetidae</taxon>
        <taxon>Agaricales</taxon>
        <taxon>Marasmiineae</taxon>
        <taxon>Mycenaceae</taxon>
        <taxon>Mycena</taxon>
    </lineage>
</organism>
<dbReference type="OrthoDB" id="1916310at2759"/>